<feature type="chain" id="PRO_5021820216" description="Secreted protein" evidence="1">
    <location>
        <begin position="37"/>
        <end position="118"/>
    </location>
</feature>
<evidence type="ECO:0000313" key="2">
    <source>
        <dbReference type="EMBL" id="TWG00188.1"/>
    </source>
</evidence>
<accession>A0A561ULE5</accession>
<evidence type="ECO:0000256" key="1">
    <source>
        <dbReference type="SAM" id="SignalP"/>
    </source>
</evidence>
<dbReference type="Proteomes" id="UP000317940">
    <property type="component" value="Unassembled WGS sequence"/>
</dbReference>
<proteinExistence type="predicted"/>
<keyword evidence="1" id="KW-0732">Signal</keyword>
<organism evidence="2 3">
    <name type="scientific">Kitasatospora viridis</name>
    <dbReference type="NCBI Taxonomy" id="281105"/>
    <lineage>
        <taxon>Bacteria</taxon>
        <taxon>Bacillati</taxon>
        <taxon>Actinomycetota</taxon>
        <taxon>Actinomycetes</taxon>
        <taxon>Kitasatosporales</taxon>
        <taxon>Streptomycetaceae</taxon>
        <taxon>Kitasatospora</taxon>
    </lineage>
</organism>
<sequence length="118" mass="12197">MRMVAVCDLGRMRRTALTLLIAAATLVGVAAAPAQAATGKVVVFSNELTPLKVYDNPHGCNQVPATAHTLSNETDGTIKVFADPFCTLPASLPLTGSIGELPANYGTHVTGVGSFWAS</sequence>
<protein>
    <recommendedName>
        <fullName evidence="4">Secreted protein</fullName>
    </recommendedName>
</protein>
<evidence type="ECO:0008006" key="4">
    <source>
        <dbReference type="Google" id="ProtNLM"/>
    </source>
</evidence>
<keyword evidence="3" id="KW-1185">Reference proteome</keyword>
<dbReference type="AlphaFoldDB" id="A0A561ULE5"/>
<reference evidence="2 3" key="1">
    <citation type="submission" date="2019-06" db="EMBL/GenBank/DDBJ databases">
        <title>Sequencing the genomes of 1000 actinobacteria strains.</title>
        <authorList>
            <person name="Klenk H.-P."/>
        </authorList>
    </citation>
    <scope>NUCLEOTIDE SEQUENCE [LARGE SCALE GENOMIC DNA]</scope>
    <source>
        <strain evidence="2 3">DSM 44826</strain>
    </source>
</reference>
<name>A0A561ULE5_9ACTN</name>
<evidence type="ECO:0000313" key="3">
    <source>
        <dbReference type="Proteomes" id="UP000317940"/>
    </source>
</evidence>
<comment type="caution">
    <text evidence="2">The sequence shown here is derived from an EMBL/GenBank/DDBJ whole genome shotgun (WGS) entry which is preliminary data.</text>
</comment>
<gene>
    <name evidence="2" type="ORF">FHX73_114060</name>
</gene>
<dbReference type="EMBL" id="VIWT01000001">
    <property type="protein sequence ID" value="TWG00188.1"/>
    <property type="molecule type" value="Genomic_DNA"/>
</dbReference>
<feature type="signal peptide" evidence="1">
    <location>
        <begin position="1"/>
        <end position="36"/>
    </location>
</feature>